<gene>
    <name evidence="1" type="ORF">N7335_22630</name>
</gene>
<organism evidence="1 2">
    <name type="scientific">Stutzerimonas stutzeri</name>
    <name type="common">Pseudomonas stutzeri</name>
    <dbReference type="NCBI Taxonomy" id="316"/>
    <lineage>
        <taxon>Bacteria</taxon>
        <taxon>Pseudomonadati</taxon>
        <taxon>Pseudomonadota</taxon>
        <taxon>Gammaproteobacteria</taxon>
        <taxon>Pseudomonadales</taxon>
        <taxon>Pseudomonadaceae</taxon>
        <taxon>Stutzerimonas</taxon>
    </lineage>
</organism>
<evidence type="ECO:0000313" key="2">
    <source>
        <dbReference type="Proteomes" id="UP001158076"/>
    </source>
</evidence>
<reference evidence="1" key="1">
    <citation type="submission" date="2022-09" db="EMBL/GenBank/DDBJ databases">
        <title>Intensive care unit water sources are persistently colonized with multi-drug resistant bacteria and are the site of extensive horizontal gene transfer of antibiotic resistance genes.</title>
        <authorList>
            <person name="Diorio-Toth L."/>
        </authorList>
    </citation>
    <scope>NUCLEOTIDE SEQUENCE</scope>
    <source>
        <strain evidence="1">GD04147</strain>
    </source>
</reference>
<dbReference type="EMBL" id="JAODZE010000052">
    <property type="protein sequence ID" value="MDH0149188.1"/>
    <property type="molecule type" value="Genomic_DNA"/>
</dbReference>
<dbReference type="Proteomes" id="UP001158076">
    <property type="component" value="Unassembled WGS sequence"/>
</dbReference>
<dbReference type="RefSeq" id="WP_121412476.1">
    <property type="nucleotide sequence ID" value="NZ_JAODZE010000052.1"/>
</dbReference>
<sequence length="78" mass="8613">MKKAIDQDTLQALIETGAAREFLVTRGPGGEGWTLSTRLATTWLPIRSRREPIRVWASLTAVERFAAKAGVRGFSVEL</sequence>
<proteinExistence type="predicted"/>
<protein>
    <submittedName>
        <fullName evidence="1">Uncharacterized protein</fullName>
    </submittedName>
</protein>
<evidence type="ECO:0000313" key="1">
    <source>
        <dbReference type="EMBL" id="MDH0149188.1"/>
    </source>
</evidence>
<comment type="caution">
    <text evidence="1">The sequence shown here is derived from an EMBL/GenBank/DDBJ whole genome shotgun (WGS) entry which is preliminary data.</text>
</comment>
<name>A0AA42KYV3_STUST</name>
<dbReference type="AlphaFoldDB" id="A0AA42KYV3"/>
<accession>A0AA42KYV3</accession>